<proteinExistence type="predicted"/>
<dbReference type="InterPro" id="IPR044694">
    <property type="entry name" value="NUP214"/>
</dbReference>
<feature type="compositionally biased region" description="Polar residues" evidence="1">
    <location>
        <begin position="602"/>
        <end position="612"/>
    </location>
</feature>
<evidence type="ECO:0008006" key="4">
    <source>
        <dbReference type="Google" id="ProtNLM"/>
    </source>
</evidence>
<dbReference type="GO" id="GO:0006405">
    <property type="term" value="P:RNA export from nucleus"/>
    <property type="evidence" value="ECO:0007669"/>
    <property type="project" value="InterPro"/>
</dbReference>
<feature type="region of interest" description="Disordered" evidence="1">
    <location>
        <begin position="1109"/>
        <end position="1130"/>
    </location>
</feature>
<reference evidence="2 3" key="1">
    <citation type="submission" date="2024-04" db="EMBL/GenBank/DDBJ databases">
        <authorList>
            <person name="Fracassetti M."/>
        </authorList>
    </citation>
    <scope>NUCLEOTIDE SEQUENCE [LARGE SCALE GENOMIC DNA]</scope>
</reference>
<feature type="region of interest" description="Disordered" evidence="1">
    <location>
        <begin position="1223"/>
        <end position="1244"/>
    </location>
</feature>
<feature type="region of interest" description="Disordered" evidence="1">
    <location>
        <begin position="1651"/>
        <end position="1694"/>
    </location>
</feature>
<evidence type="ECO:0000256" key="1">
    <source>
        <dbReference type="SAM" id="MobiDB-lite"/>
    </source>
</evidence>
<accession>A0AAV2DGZ1</accession>
<dbReference type="Proteomes" id="UP001497516">
    <property type="component" value="Chromosome 3"/>
</dbReference>
<evidence type="ECO:0000313" key="2">
    <source>
        <dbReference type="EMBL" id="CAL1373154.1"/>
    </source>
</evidence>
<feature type="compositionally biased region" description="Polar residues" evidence="1">
    <location>
        <begin position="1110"/>
        <end position="1127"/>
    </location>
</feature>
<keyword evidence="3" id="KW-1185">Reference proteome</keyword>
<name>A0AAV2DGZ1_9ROSI</name>
<dbReference type="EMBL" id="OZ034816">
    <property type="protein sequence ID" value="CAL1373154.1"/>
    <property type="molecule type" value="Genomic_DNA"/>
</dbReference>
<feature type="region of interest" description="Disordered" evidence="1">
    <location>
        <begin position="537"/>
        <end position="573"/>
    </location>
</feature>
<feature type="compositionally biased region" description="Low complexity" evidence="1">
    <location>
        <begin position="1651"/>
        <end position="1661"/>
    </location>
</feature>
<sequence length="1877" mass="197673">MASAPEAPSDVRRIELEEEAVGPRFVNNDYFFHRIGKPIPILQQSSPHPFDLQNPPSRPLAVSSSHLFLAHSSGFCVARTKDVIDEAARLTGNSDSAPCVQQLSIVDLPIADVHILSLSFDSSTLAVAVAGNLHFFPVISLLKNDVKPSFSCSLTGPSTIKDIQWRTNSQNSCLVLSSDCKLHHAAPDVPLKHVMDSVDAVAWSVKGESIAIARENRLVFLSTKFKERLSISLPFNSWGGIVKVDCIRWVRVDSIVIGCYQHSEDGMEEDYRLQVIRSKDGKITDAASKLGVLSFYDLFSGLIDDIVPNGSGPYLFLSYLEHSEVAIVANRKNTDQHIMLLGWSVGVGKNETAVLDIDRDTWLPRIQLQDNGDDNLIMGLCVDNVSFHGKVKVEVGLDEQKEVLPLCVLICATLEGKLVMFHVASRIGNTIPPEADSAVHDEEGAFPFEVPDAQYEDNLSLLGEHKPKPHALGIPVQNSSQPGAGISKDSGVPFKCDLKPSDKEQGSTKIVAENMRSVDTPDRNHIAKHIFNHESLSYEQPRDSVPVPQQGINGQQLLPFGLPSMKFDQSSSRTTVSEGLGILNGQAERSQAQKLSLGETPLPSSSAKASGNIPSQLQLRGNLFPEKSESTASLSHPANKGSVARISASNSFRDHPGKPVHLSDGSAQLNSVDPARPTQMGRLGVSSGVGKLESLPCIRTQLSYQDGLNQRPHVRKEKSQSLSNAMPNMTRQFGSIQEMVKELDMLLEGIQKKGGFRDACTVSLKSSIEAMETGFEAFSRNCAILKGMMDKQLEEIQHLLDNTTQVLARKAYMDGIVKQTSDSKYWELWDRQKLSPELELKRQHIWELNQDLMTKLVELERHFNTLELQQFGESASHGGQSAFHNKYGPSRQMQSVHSLCNSTNSQIAAAEHLSDCLSKQLEVLQIQSPVKRKNIKRELFETIGIPYDVSFSSPDADKADHKSSSVKHILYGSVTSKHQSRRCQSGALKGIDSESARRRRDSLDQSWTSFEPTKTTVKRVLLQDNHESMVRKSSMLMDSRDFGRHSLDGPDLLLLEDDISANFLKSYGNKGTEYPSTSQGTGSGSPMQRGNSTASLSVGSIISSIVGQNGAKQTAGTPSANDSSSRGSGFEKYANLHKKSAPATLPSSGMFSFQKPFECPNNQGNASFTSSAVVNMKPGPESESRLPFDSVALAAPNTPGRSPQPIKNLFDDKGPSLGFIKQLSDSSSQTTSLPNIPSMSSPMSLSTTATSFPKVVGPLMSSSCASTDARNSRLDPASFAAPNLFSNSNIQPGEGVQPLGSSIRFPVSSPQTVMQLNVPSLPSAMSSVLPMTSAAMSHGTSISSSMANYDGTLLGYSTSCPAYSPTPVSSAGNLPLITTKKLSSLGETVSSLDVASPTSVPPQIEVQPTQSKTLSCATQILAARGESTSDEGADSTLQLDTTKVQHIMDRSLPYRFDSTCPTLDSSTAEIQRPANETSAKSDVIAEADLQNVLSLGLKSELYMVPTPTAETAVSSASSNHSAFNEVSATSSSSAPVGAELQLVSQAQCLFEAPALPENNINSFRFAKNEGSDLAVSEEDEMEEEAPVISPTNELSSLGTLGGFGIGSTPGSVAPSVNPFGGAFGTHAAASSSFTMTVPTGELFRPASFSFQSPLPSQPHQSANNVAGGFSSGFGTAGTGEQSPTQSTFGQPAQVGAGQQALGTVLGSFGQSRQLGGPVLPGGGFGVGAGGSAFGGFASNSSPPAGGGFSGAATGGGFANLAKSGGSGFGGLGSAGVGMPSGFGGLASAGGSTPSGFGGLASAGGGGFGASAGGGGGFGGAAASGGGGGGFGAFGSQQGGGGFGAFVGQQGSAFSGFGGVAGGGGTGKLPEAFTVMRK</sequence>
<dbReference type="SUPFAM" id="SSF117289">
    <property type="entry name" value="Nucleoporin domain"/>
    <property type="match status" value="1"/>
</dbReference>
<dbReference type="PANTHER" id="PTHR34418:SF3">
    <property type="entry name" value="NUCLEAR PORE COMPLEX PROTEIN NUP214"/>
    <property type="match status" value="1"/>
</dbReference>
<gene>
    <name evidence="2" type="ORF">LTRI10_LOCUS15102</name>
</gene>
<feature type="region of interest" description="Disordered" evidence="1">
    <location>
        <begin position="1068"/>
        <end position="1094"/>
    </location>
</feature>
<dbReference type="GO" id="GO:0017056">
    <property type="term" value="F:structural constituent of nuclear pore"/>
    <property type="evidence" value="ECO:0007669"/>
    <property type="project" value="InterPro"/>
</dbReference>
<organism evidence="2 3">
    <name type="scientific">Linum trigynum</name>
    <dbReference type="NCBI Taxonomy" id="586398"/>
    <lineage>
        <taxon>Eukaryota</taxon>
        <taxon>Viridiplantae</taxon>
        <taxon>Streptophyta</taxon>
        <taxon>Embryophyta</taxon>
        <taxon>Tracheophyta</taxon>
        <taxon>Spermatophyta</taxon>
        <taxon>Magnoliopsida</taxon>
        <taxon>eudicotyledons</taxon>
        <taxon>Gunneridae</taxon>
        <taxon>Pentapetalae</taxon>
        <taxon>rosids</taxon>
        <taxon>fabids</taxon>
        <taxon>Malpighiales</taxon>
        <taxon>Linaceae</taxon>
        <taxon>Linum</taxon>
    </lineage>
</organism>
<dbReference type="PANTHER" id="PTHR34418">
    <property type="entry name" value="NUCLEAR PORE COMPLEX PROTEIN NUP214 ISOFORM X1"/>
    <property type="match status" value="1"/>
</dbReference>
<protein>
    <recommendedName>
        <fullName evidence="4">Nuclear pore complex protein NUP214</fullName>
    </recommendedName>
</protein>
<evidence type="ECO:0000313" key="3">
    <source>
        <dbReference type="Proteomes" id="UP001497516"/>
    </source>
</evidence>
<feature type="region of interest" description="Disordered" evidence="1">
    <location>
        <begin position="591"/>
        <end position="612"/>
    </location>
</feature>